<dbReference type="OrthoDB" id="999762at2759"/>
<protein>
    <submittedName>
        <fullName evidence="1">Uncharacterized protein</fullName>
    </submittedName>
</protein>
<reference evidence="1" key="1">
    <citation type="submission" date="2018-05" db="EMBL/GenBank/DDBJ databases">
        <title>Draft genome of Mucuna pruriens seed.</title>
        <authorList>
            <person name="Nnadi N.E."/>
            <person name="Vos R."/>
            <person name="Hasami M.H."/>
            <person name="Devisetty U.K."/>
            <person name="Aguiy J.C."/>
        </authorList>
    </citation>
    <scope>NUCLEOTIDE SEQUENCE [LARGE SCALE GENOMIC DNA]</scope>
    <source>
        <strain evidence="1">JCA_2017</strain>
    </source>
</reference>
<feature type="non-terminal residue" evidence="1">
    <location>
        <position position="1"/>
    </location>
</feature>
<evidence type="ECO:0000313" key="2">
    <source>
        <dbReference type="Proteomes" id="UP000257109"/>
    </source>
</evidence>
<organism evidence="1 2">
    <name type="scientific">Mucuna pruriens</name>
    <name type="common">Velvet bean</name>
    <name type="synonym">Dolichos pruriens</name>
    <dbReference type="NCBI Taxonomy" id="157652"/>
    <lineage>
        <taxon>Eukaryota</taxon>
        <taxon>Viridiplantae</taxon>
        <taxon>Streptophyta</taxon>
        <taxon>Embryophyta</taxon>
        <taxon>Tracheophyta</taxon>
        <taxon>Spermatophyta</taxon>
        <taxon>Magnoliopsida</taxon>
        <taxon>eudicotyledons</taxon>
        <taxon>Gunneridae</taxon>
        <taxon>Pentapetalae</taxon>
        <taxon>rosids</taxon>
        <taxon>fabids</taxon>
        <taxon>Fabales</taxon>
        <taxon>Fabaceae</taxon>
        <taxon>Papilionoideae</taxon>
        <taxon>50 kb inversion clade</taxon>
        <taxon>NPAAA clade</taxon>
        <taxon>indigoferoid/millettioid clade</taxon>
        <taxon>Phaseoleae</taxon>
        <taxon>Mucuna</taxon>
    </lineage>
</organism>
<keyword evidence="2" id="KW-1185">Reference proteome</keyword>
<dbReference type="AlphaFoldDB" id="A0A371FR21"/>
<accession>A0A371FR21</accession>
<dbReference type="Proteomes" id="UP000257109">
    <property type="component" value="Unassembled WGS sequence"/>
</dbReference>
<comment type="caution">
    <text evidence="1">The sequence shown here is derived from an EMBL/GenBank/DDBJ whole genome shotgun (WGS) entry which is preliminary data.</text>
</comment>
<sequence>MIDVVSGGVVARHLISNMVSNTQQFGIRGAIMSRVVNEVGTIDNLRLENQLTELTSPPKPKLVSVEYEPKDDSRVKQQVRAVPLPFPTQTVLARKSKNEDLLKMF</sequence>
<dbReference type="EMBL" id="QJKJ01008130">
    <property type="protein sequence ID" value="RDX80721.1"/>
    <property type="molecule type" value="Genomic_DNA"/>
</dbReference>
<gene>
    <name evidence="1" type="ORF">CR513_38695</name>
</gene>
<proteinExistence type="predicted"/>
<name>A0A371FR21_MUCPR</name>
<evidence type="ECO:0000313" key="1">
    <source>
        <dbReference type="EMBL" id="RDX80721.1"/>
    </source>
</evidence>